<dbReference type="OrthoDB" id="10556596at2759"/>
<name>A0A8X6KCA2_TRICU</name>
<protein>
    <submittedName>
        <fullName evidence="1">Uncharacterized protein</fullName>
    </submittedName>
</protein>
<evidence type="ECO:0000313" key="2">
    <source>
        <dbReference type="Proteomes" id="UP000887116"/>
    </source>
</evidence>
<gene>
    <name evidence="1" type="ORF">TNCT_216641</name>
</gene>
<keyword evidence="2" id="KW-1185">Reference proteome</keyword>
<dbReference type="EMBL" id="BMAO01010774">
    <property type="protein sequence ID" value="GFQ69396.1"/>
    <property type="molecule type" value="Genomic_DNA"/>
</dbReference>
<comment type="caution">
    <text evidence="1">The sequence shown here is derived from an EMBL/GenBank/DDBJ whole genome shotgun (WGS) entry which is preliminary data.</text>
</comment>
<proteinExistence type="predicted"/>
<sequence>MWMGLERIMPAMTVIFVNLSCFKIVMSVADSLSFLSILILTTSCLTFTSRAEETEPTEDILQYLWSLMHPQGEEQPDFKEMFLKMT</sequence>
<organism evidence="1 2">
    <name type="scientific">Trichonephila clavata</name>
    <name type="common">Joro spider</name>
    <name type="synonym">Nephila clavata</name>
    <dbReference type="NCBI Taxonomy" id="2740835"/>
    <lineage>
        <taxon>Eukaryota</taxon>
        <taxon>Metazoa</taxon>
        <taxon>Ecdysozoa</taxon>
        <taxon>Arthropoda</taxon>
        <taxon>Chelicerata</taxon>
        <taxon>Arachnida</taxon>
        <taxon>Araneae</taxon>
        <taxon>Araneomorphae</taxon>
        <taxon>Entelegynae</taxon>
        <taxon>Araneoidea</taxon>
        <taxon>Nephilidae</taxon>
        <taxon>Trichonephila</taxon>
    </lineage>
</organism>
<dbReference type="AlphaFoldDB" id="A0A8X6KCA2"/>
<reference evidence="1" key="1">
    <citation type="submission" date="2020-07" db="EMBL/GenBank/DDBJ databases">
        <title>Multicomponent nature underlies the extraordinary mechanical properties of spider dragline silk.</title>
        <authorList>
            <person name="Kono N."/>
            <person name="Nakamura H."/>
            <person name="Mori M."/>
            <person name="Yoshida Y."/>
            <person name="Ohtoshi R."/>
            <person name="Malay A.D."/>
            <person name="Moran D.A.P."/>
            <person name="Tomita M."/>
            <person name="Numata K."/>
            <person name="Arakawa K."/>
        </authorList>
    </citation>
    <scope>NUCLEOTIDE SEQUENCE</scope>
</reference>
<dbReference type="Proteomes" id="UP000887116">
    <property type="component" value="Unassembled WGS sequence"/>
</dbReference>
<evidence type="ECO:0000313" key="1">
    <source>
        <dbReference type="EMBL" id="GFQ69396.1"/>
    </source>
</evidence>
<accession>A0A8X6KCA2</accession>